<evidence type="ECO:0000313" key="2">
    <source>
        <dbReference type="Proteomes" id="UP001235269"/>
    </source>
</evidence>
<dbReference type="EMBL" id="JAUSWH010000003">
    <property type="protein sequence ID" value="MDQ0455085.1"/>
    <property type="molecule type" value="Genomic_DNA"/>
</dbReference>
<dbReference type="PANTHER" id="PTHR18901:SF38">
    <property type="entry name" value="PSEUDOURIDINE-5'-PHOSPHATASE"/>
    <property type="match status" value="1"/>
</dbReference>
<dbReference type="InterPro" id="IPR036412">
    <property type="entry name" value="HAD-like_sf"/>
</dbReference>
<dbReference type="PRINTS" id="PR00413">
    <property type="entry name" value="HADHALOGNASE"/>
</dbReference>
<keyword evidence="2" id="KW-1185">Reference proteome</keyword>
<dbReference type="CDD" id="cd07505">
    <property type="entry name" value="HAD_BPGM-like"/>
    <property type="match status" value="1"/>
</dbReference>
<name>A0ABU0IA25_9HYPH</name>
<evidence type="ECO:0000313" key="1">
    <source>
        <dbReference type="EMBL" id="MDQ0455085.1"/>
    </source>
</evidence>
<dbReference type="SUPFAM" id="SSF56784">
    <property type="entry name" value="HAD-like"/>
    <property type="match status" value="1"/>
</dbReference>
<dbReference type="Pfam" id="PF00702">
    <property type="entry name" value="Hydrolase"/>
    <property type="match status" value="1"/>
</dbReference>
<dbReference type="GO" id="GO:0016787">
    <property type="term" value="F:hydrolase activity"/>
    <property type="evidence" value="ECO:0007669"/>
    <property type="project" value="UniProtKB-KW"/>
</dbReference>
<organism evidence="1 2">
    <name type="scientific">Rhizobium paknamense</name>
    <dbReference type="NCBI Taxonomy" id="1206817"/>
    <lineage>
        <taxon>Bacteria</taxon>
        <taxon>Pseudomonadati</taxon>
        <taxon>Pseudomonadota</taxon>
        <taxon>Alphaproteobacteria</taxon>
        <taxon>Hyphomicrobiales</taxon>
        <taxon>Rhizobiaceae</taxon>
        <taxon>Rhizobium/Agrobacterium group</taxon>
        <taxon>Rhizobium</taxon>
    </lineage>
</organism>
<gene>
    <name evidence="1" type="ORF">QO005_001415</name>
</gene>
<comment type="caution">
    <text evidence="1">The sequence shown here is derived from an EMBL/GenBank/DDBJ whole genome shotgun (WGS) entry which is preliminary data.</text>
</comment>
<dbReference type="RefSeq" id="WP_307157276.1">
    <property type="nucleotide sequence ID" value="NZ_JAUSWH010000003.1"/>
</dbReference>
<accession>A0ABU0IA25</accession>
<dbReference type="Proteomes" id="UP001235269">
    <property type="component" value="Unassembled WGS sequence"/>
</dbReference>
<dbReference type="SFLD" id="SFLDG01129">
    <property type="entry name" value="C1.5:_HAD__Beta-PGM__Phosphata"/>
    <property type="match status" value="1"/>
</dbReference>
<dbReference type="NCBIfam" id="TIGR01509">
    <property type="entry name" value="HAD-SF-IA-v3"/>
    <property type="match status" value="1"/>
</dbReference>
<dbReference type="Gene3D" id="3.40.50.1000">
    <property type="entry name" value="HAD superfamily/HAD-like"/>
    <property type="match status" value="1"/>
</dbReference>
<reference evidence="1 2" key="1">
    <citation type="submission" date="2023-07" db="EMBL/GenBank/DDBJ databases">
        <title>Genomic Encyclopedia of Type Strains, Phase IV (KMG-IV): sequencing the most valuable type-strain genomes for metagenomic binning, comparative biology and taxonomic classification.</title>
        <authorList>
            <person name="Goeker M."/>
        </authorList>
    </citation>
    <scope>NUCLEOTIDE SEQUENCE [LARGE SCALE GENOMIC DNA]</scope>
    <source>
        <strain evidence="1 2">DSM 100301</strain>
    </source>
</reference>
<protein>
    <submittedName>
        <fullName evidence="1">HAD superfamily hydrolase (TIGR01509 family)</fullName>
    </submittedName>
</protein>
<keyword evidence="1" id="KW-0378">Hydrolase</keyword>
<dbReference type="InterPro" id="IPR023214">
    <property type="entry name" value="HAD_sf"/>
</dbReference>
<proteinExistence type="predicted"/>
<dbReference type="PANTHER" id="PTHR18901">
    <property type="entry name" value="2-DEOXYGLUCOSE-6-PHOSPHATE PHOSPHATASE 2"/>
    <property type="match status" value="1"/>
</dbReference>
<dbReference type="Gene3D" id="1.10.150.240">
    <property type="entry name" value="Putative phosphatase, domain 2"/>
    <property type="match status" value="1"/>
</dbReference>
<dbReference type="InterPro" id="IPR023198">
    <property type="entry name" value="PGP-like_dom2"/>
</dbReference>
<sequence length="228" mass="24461">MMHSLPRPPKAVIFDMDGLILDSEILYRKSVISAGEASGLPVGPSIYEGMLGRPWPGIVTLLKDHFGADFDADAFRSVWLAHFDALIEQELKLKAGVTDLLDVLDAHGIPRAICTSSAHGQVQHHLSDFGILPRFHAIIAQGDYARGKPAPDPYLTAAARLGVDPAHCLALEDSHNGIRSAASAGMMAVMVPDMLPATDEIAALCAAVIDDLHACCRFFPGFALEQSR</sequence>
<dbReference type="InterPro" id="IPR006439">
    <property type="entry name" value="HAD-SF_hydro_IA"/>
</dbReference>
<dbReference type="SFLD" id="SFLDS00003">
    <property type="entry name" value="Haloacid_Dehalogenase"/>
    <property type="match status" value="1"/>
</dbReference>